<comment type="caution">
    <text evidence="1">The sequence shown here is derived from an EMBL/GenBank/DDBJ whole genome shotgun (WGS) entry which is preliminary data.</text>
</comment>
<organism evidence="1 2">
    <name type="scientific">Chengkuizengella axinellae</name>
    <dbReference type="NCBI Taxonomy" id="3064388"/>
    <lineage>
        <taxon>Bacteria</taxon>
        <taxon>Bacillati</taxon>
        <taxon>Bacillota</taxon>
        <taxon>Bacilli</taxon>
        <taxon>Bacillales</taxon>
        <taxon>Paenibacillaceae</taxon>
        <taxon>Chengkuizengella</taxon>
    </lineage>
</organism>
<name>A0ABT9IYZ1_9BACL</name>
<protein>
    <submittedName>
        <fullName evidence="1">YqhG family protein</fullName>
    </submittedName>
</protein>
<reference evidence="1 2" key="1">
    <citation type="submission" date="2023-08" db="EMBL/GenBank/DDBJ databases">
        <authorList>
            <person name="Park J.-S."/>
        </authorList>
    </citation>
    <scope>NUCLEOTIDE SEQUENCE [LARGE SCALE GENOMIC DNA]</scope>
    <source>
        <strain evidence="1 2">2205SS18-9</strain>
    </source>
</reference>
<gene>
    <name evidence="1" type="ORF">Q5Y73_10730</name>
</gene>
<dbReference type="RefSeq" id="WP_305991888.1">
    <property type="nucleotide sequence ID" value="NZ_JAVAMP010000003.1"/>
</dbReference>
<dbReference type="Proteomes" id="UP001231941">
    <property type="component" value="Unassembled WGS sequence"/>
</dbReference>
<proteinExistence type="predicted"/>
<evidence type="ECO:0000313" key="2">
    <source>
        <dbReference type="Proteomes" id="UP001231941"/>
    </source>
</evidence>
<dbReference type="InterPro" id="IPR024562">
    <property type="entry name" value="YqhG"/>
</dbReference>
<sequence>MNKEQVHEYVMKYLESKQCQIIEKAPDHVVAQLSPEADRELTNRHYYWNFVERTGAPPETMRLTFVFDAETYEQTKSKNKQQEKESMSQSDTILGRYLGISPLSGNQRSIQQDMTYGSQKLEQVFHVVGQKGRYVNLYEVPNKTSVSESIAYMSWLGVNFIVEFTCDLKRSEIHSLGICLSTGEIRTQFHESILKKDLTAKMPPNTHVRPMISLDRAISELHKNIVDKVKVLDQGWAVRAHERLREEIIRIETYYSNLVDAAEEEDKNEINILFKNRLEEIRQQYEPKIQVSIINCGFFSLLI</sequence>
<dbReference type="EMBL" id="JAVAMP010000003">
    <property type="protein sequence ID" value="MDP5274585.1"/>
    <property type="molecule type" value="Genomic_DNA"/>
</dbReference>
<dbReference type="Pfam" id="PF11079">
    <property type="entry name" value="YqhG"/>
    <property type="match status" value="2"/>
</dbReference>
<keyword evidence="2" id="KW-1185">Reference proteome</keyword>
<evidence type="ECO:0000313" key="1">
    <source>
        <dbReference type="EMBL" id="MDP5274585.1"/>
    </source>
</evidence>
<accession>A0ABT9IYZ1</accession>